<keyword evidence="2" id="KW-0378">Hydrolase</keyword>
<dbReference type="AlphaFoldDB" id="A0A2I1RJG2"/>
<dbReference type="GO" id="GO:0006508">
    <property type="term" value="P:proteolysis"/>
    <property type="evidence" value="ECO:0007669"/>
    <property type="project" value="UniProtKB-KW"/>
</dbReference>
<dbReference type="RefSeq" id="WP_101963978.1">
    <property type="nucleotide sequence ID" value="NZ_PKJS01000004.1"/>
</dbReference>
<dbReference type="GO" id="GO:0008237">
    <property type="term" value="F:metallopeptidase activity"/>
    <property type="evidence" value="ECO:0007669"/>
    <property type="project" value="UniProtKB-KW"/>
</dbReference>
<dbReference type="EMBL" id="PKJS01000004">
    <property type="protein sequence ID" value="PKZ69248.1"/>
    <property type="molecule type" value="Genomic_DNA"/>
</dbReference>
<gene>
    <name evidence="2" type="ORF">CYJ96_03700</name>
</gene>
<sequence>MQTVLTAYAEQGIKLAIESKRVKHINFRIKSIDEAPFTSLLSVSYPMRMPQYLLIQSLEHRLAWAIDCQQKQRKLKELKPKKPAYINDVKDLANLTLESNIYFEGQQVVLKELLLKHHIKPSELARLDVGKTLLYIYKFWLTQFIQNRQAFWQDKVGKSANSITPYTMKTRWGSCSTQAKTIRLSVWLAQFPPDCADYVLVHELCHLIEPNHSARFWAQVARVMPDYKHWHDKLKFGDL</sequence>
<proteinExistence type="predicted"/>
<keyword evidence="2" id="KW-0645">Protease</keyword>
<feature type="domain" description="YgjP-like metallopeptidase" evidence="1">
    <location>
        <begin position="41"/>
        <end position="235"/>
    </location>
</feature>
<evidence type="ECO:0000259" key="1">
    <source>
        <dbReference type="Pfam" id="PF01863"/>
    </source>
</evidence>
<dbReference type="InterPro" id="IPR002725">
    <property type="entry name" value="YgjP-like_metallopeptidase"/>
</dbReference>
<protein>
    <submittedName>
        <fullName evidence="2">Zinc metalloprotease</fullName>
    </submittedName>
</protein>
<evidence type="ECO:0000313" key="3">
    <source>
        <dbReference type="Proteomes" id="UP000234914"/>
    </source>
</evidence>
<comment type="caution">
    <text evidence="2">The sequence shown here is derived from an EMBL/GenBank/DDBJ whole genome shotgun (WGS) entry which is preliminary data.</text>
</comment>
<evidence type="ECO:0000313" key="2">
    <source>
        <dbReference type="EMBL" id="PKZ69248.1"/>
    </source>
</evidence>
<keyword evidence="2" id="KW-0482">Metalloprotease</keyword>
<dbReference type="PANTHER" id="PTHR30399">
    <property type="entry name" value="UNCHARACTERIZED PROTEIN YGJP"/>
    <property type="match status" value="1"/>
</dbReference>
<organism evidence="2 3">
    <name type="scientific">Faucicola osloensis</name>
    <name type="common">Moraxella osloensis</name>
    <dbReference type="NCBI Taxonomy" id="34062"/>
    <lineage>
        <taxon>Bacteria</taxon>
        <taxon>Pseudomonadati</taxon>
        <taxon>Pseudomonadota</taxon>
        <taxon>Gammaproteobacteria</taxon>
        <taxon>Moraxellales</taxon>
        <taxon>Moraxellaceae</taxon>
        <taxon>Faucicola</taxon>
    </lineage>
</organism>
<dbReference type="PANTHER" id="PTHR30399:SF1">
    <property type="entry name" value="UTP PYROPHOSPHATASE"/>
    <property type="match status" value="1"/>
</dbReference>
<dbReference type="Pfam" id="PF01863">
    <property type="entry name" value="YgjP-like"/>
    <property type="match status" value="1"/>
</dbReference>
<dbReference type="Gene3D" id="3.30.2010.10">
    <property type="entry name" value="Metalloproteases ('zincins'), catalytic domain"/>
    <property type="match status" value="1"/>
</dbReference>
<dbReference type="InterPro" id="IPR053136">
    <property type="entry name" value="UTP_pyrophosphatase-like"/>
</dbReference>
<accession>A0A2I1RJG2</accession>
<dbReference type="Proteomes" id="UP000234914">
    <property type="component" value="Unassembled WGS sequence"/>
</dbReference>
<reference evidence="2 3" key="1">
    <citation type="submission" date="2017-12" db="EMBL/GenBank/DDBJ databases">
        <title>Phylogenetic diversity of female urinary microbiome.</title>
        <authorList>
            <person name="Thomas-White K."/>
            <person name="Wolfe A.J."/>
        </authorList>
    </citation>
    <scope>NUCLEOTIDE SEQUENCE [LARGE SCALE GENOMIC DNA]</scope>
    <source>
        <strain evidence="2 3">UMB0416</strain>
    </source>
</reference>
<dbReference type="CDD" id="cd07344">
    <property type="entry name" value="M48_yhfN_like"/>
    <property type="match status" value="1"/>
</dbReference>
<name>A0A2I1RJG2_FAUOS</name>